<dbReference type="CDD" id="cd07422">
    <property type="entry name" value="MPP_ApaH"/>
    <property type="match status" value="1"/>
</dbReference>
<evidence type="ECO:0000256" key="7">
    <source>
        <dbReference type="ARBA" id="ARBA00033210"/>
    </source>
</evidence>
<feature type="domain" description="Calcineurin-like phosphoesterase" evidence="9">
    <location>
        <begin position="3"/>
        <end position="135"/>
    </location>
</feature>
<dbReference type="InterPro" id="IPR004617">
    <property type="entry name" value="ApaH"/>
</dbReference>
<dbReference type="NCBIfam" id="NF001204">
    <property type="entry name" value="PRK00166.1"/>
    <property type="match status" value="1"/>
</dbReference>
<dbReference type="PIRSF" id="PIRSF000903">
    <property type="entry name" value="B5n-ttraPtase_sm"/>
    <property type="match status" value="1"/>
</dbReference>
<evidence type="ECO:0000256" key="6">
    <source>
        <dbReference type="ARBA" id="ARBA00032248"/>
    </source>
</evidence>
<dbReference type="EC" id="3.6.1.41" evidence="3"/>
<reference evidence="10" key="1">
    <citation type="submission" date="2021-10" db="EMBL/GenBank/DDBJ databases">
        <title>The diversity and Nitrogen Metabolism of Culturable Nitrate-Utilizing Bacteria Within the Oxygen Minimum Zone of the Changjiang (Yangtze River)Estuary.</title>
        <authorList>
            <person name="Zhang D."/>
            <person name="Zheng J."/>
            <person name="Liu S."/>
            <person name="He W."/>
        </authorList>
    </citation>
    <scope>NUCLEOTIDE SEQUENCE</scope>
    <source>
        <strain evidence="10">FXH-223</strain>
    </source>
</reference>
<name>A0A9Q3UKF6_9GAMM</name>
<dbReference type="EMBL" id="JAJGNA010000001">
    <property type="protein sequence ID" value="MCC4307134.1"/>
    <property type="molecule type" value="Genomic_DNA"/>
</dbReference>
<comment type="function">
    <text evidence="1">Hydrolyzes diadenosine 5',5'''-P1,P4-tetraphosphate to yield ADP.</text>
</comment>
<keyword evidence="4 10" id="KW-0378">Hydrolase</keyword>
<dbReference type="NCBIfam" id="TIGR00668">
    <property type="entry name" value="apaH"/>
    <property type="match status" value="1"/>
</dbReference>
<dbReference type="GO" id="GO:0008803">
    <property type="term" value="F:bis(5'-nucleosyl)-tetraphosphatase (symmetrical) activity"/>
    <property type="evidence" value="ECO:0007669"/>
    <property type="project" value="UniProtKB-EC"/>
</dbReference>
<evidence type="ECO:0000256" key="5">
    <source>
        <dbReference type="ARBA" id="ARBA00031248"/>
    </source>
</evidence>
<dbReference type="AlphaFoldDB" id="A0A9Q3UKF6"/>
<evidence type="ECO:0000256" key="4">
    <source>
        <dbReference type="ARBA" id="ARBA00022801"/>
    </source>
</evidence>
<evidence type="ECO:0000256" key="3">
    <source>
        <dbReference type="ARBA" id="ARBA00012506"/>
    </source>
</evidence>
<dbReference type="InterPro" id="IPR004843">
    <property type="entry name" value="Calcineurin-like_PHP"/>
</dbReference>
<evidence type="ECO:0000256" key="8">
    <source>
        <dbReference type="ARBA" id="ARBA00049417"/>
    </source>
</evidence>
<evidence type="ECO:0000259" key="9">
    <source>
        <dbReference type="Pfam" id="PF00149"/>
    </source>
</evidence>
<organism evidence="10 11">
    <name type="scientific">Alloalcanivorax marinus</name>
    <dbReference type="NCBI Taxonomy" id="1177169"/>
    <lineage>
        <taxon>Bacteria</taxon>
        <taxon>Pseudomonadati</taxon>
        <taxon>Pseudomonadota</taxon>
        <taxon>Gammaproteobacteria</taxon>
        <taxon>Oceanospirillales</taxon>
        <taxon>Alcanivoracaceae</taxon>
        <taxon>Alloalcanivorax</taxon>
    </lineage>
</organism>
<evidence type="ECO:0000313" key="11">
    <source>
        <dbReference type="Proteomes" id="UP001108027"/>
    </source>
</evidence>
<dbReference type="SUPFAM" id="SSF56300">
    <property type="entry name" value="Metallo-dependent phosphatases"/>
    <property type="match status" value="1"/>
</dbReference>
<comment type="catalytic activity">
    <reaction evidence="8">
        <text>P(1),P(4)-bis(5'-adenosyl) tetraphosphate + H2O = 2 ADP + 2 H(+)</text>
        <dbReference type="Rhea" id="RHEA:24252"/>
        <dbReference type="ChEBI" id="CHEBI:15377"/>
        <dbReference type="ChEBI" id="CHEBI:15378"/>
        <dbReference type="ChEBI" id="CHEBI:58141"/>
        <dbReference type="ChEBI" id="CHEBI:456216"/>
        <dbReference type="EC" id="3.6.1.41"/>
    </reaction>
</comment>
<dbReference type="RefSeq" id="WP_228232301.1">
    <property type="nucleotide sequence ID" value="NZ_ARXL01000133.1"/>
</dbReference>
<evidence type="ECO:0000256" key="1">
    <source>
        <dbReference type="ARBA" id="ARBA00003413"/>
    </source>
</evidence>
<dbReference type="Pfam" id="PF00149">
    <property type="entry name" value="Metallophos"/>
    <property type="match status" value="1"/>
</dbReference>
<comment type="caution">
    <text evidence="10">The sequence shown here is derived from an EMBL/GenBank/DDBJ whole genome shotgun (WGS) entry which is preliminary data.</text>
</comment>
<gene>
    <name evidence="10" type="ORF">LL252_01005</name>
</gene>
<evidence type="ECO:0000256" key="2">
    <source>
        <dbReference type="ARBA" id="ARBA00005419"/>
    </source>
</evidence>
<dbReference type="Proteomes" id="UP001108027">
    <property type="component" value="Unassembled WGS sequence"/>
</dbReference>
<dbReference type="PANTHER" id="PTHR40942:SF4">
    <property type="entry name" value="CYTOCHROME C5"/>
    <property type="match status" value="1"/>
</dbReference>
<proteinExistence type="inferred from homology"/>
<protein>
    <recommendedName>
        <fullName evidence="3">bis(5'-nucleosyl)-tetraphosphatase (symmetrical)</fullName>
        <ecNumber evidence="3">3.6.1.41</ecNumber>
    </recommendedName>
    <alternativeName>
        <fullName evidence="6">Ap4A hydrolase</fullName>
    </alternativeName>
    <alternativeName>
        <fullName evidence="5">Diadenosine 5',5'''-P1,P4-tetraphosphate pyrophosphohydrolase</fullName>
    </alternativeName>
    <alternativeName>
        <fullName evidence="7">Diadenosine tetraphosphatase</fullName>
    </alternativeName>
</protein>
<accession>A0A9Q3UKF6</accession>
<dbReference type="Gene3D" id="3.60.21.10">
    <property type="match status" value="1"/>
</dbReference>
<comment type="similarity">
    <text evidence="2">Belongs to the Ap4A hydrolase family.</text>
</comment>
<dbReference type="InterPro" id="IPR029052">
    <property type="entry name" value="Metallo-depent_PP-like"/>
</dbReference>
<sequence length="269" mass="29806">MSTFAIGDLQGCLAPFEALLDTIGFNPDRDRLLLAGDLVNRGPDSLGALRRVHSLRDNVQVVLGNHDLHLLAVAHGHARPKSKDTLQPILDAPDRDTLLAWLQSQPLLVDAPEFGAVMTHAGLPPLWTLDQARRRAAEIAQVLADPERADIFFGQMYGNEPAGWRDQLTGATRWRVITNYFTRMRFVDRQGDLDLTTKGEADQPPAGFVPWFEHPDRLDPGRRVLFGHWAALEGRSGVDGVEALDTGCVWGGCLTALRLDDNVRFRCDC</sequence>
<evidence type="ECO:0000313" key="10">
    <source>
        <dbReference type="EMBL" id="MCC4307134.1"/>
    </source>
</evidence>
<keyword evidence="11" id="KW-1185">Reference proteome</keyword>
<dbReference type="PANTHER" id="PTHR40942">
    <property type="match status" value="1"/>
</dbReference>